<proteinExistence type="predicted"/>
<evidence type="ECO:0000313" key="1">
    <source>
        <dbReference type="EMBL" id="GHE81017.1"/>
    </source>
</evidence>
<keyword evidence="2" id="KW-1185">Reference proteome</keyword>
<sequence>MGGGGTAPRRWRRALHGVVPLQPLLARQDERKRFVVGVRPCLFGDAVDAHRVRRPRRTVLPALTARAVLTAWTALTGRTAPAGRAVLVPGSGLVRAGRNPALDRQLPCAAFFVPHRPVPVPHAGPGPAPRCL</sequence>
<accession>A0A919DU47</accession>
<name>A0A919DU47_9ACTN</name>
<organism evidence="1 2">
    <name type="scientific">Streptomyces spiralis</name>
    <dbReference type="NCBI Taxonomy" id="66376"/>
    <lineage>
        <taxon>Bacteria</taxon>
        <taxon>Bacillati</taxon>
        <taxon>Actinomycetota</taxon>
        <taxon>Actinomycetes</taxon>
        <taxon>Kitasatosporales</taxon>
        <taxon>Streptomycetaceae</taxon>
        <taxon>Streptomyces</taxon>
    </lineage>
</organism>
<dbReference type="AlphaFoldDB" id="A0A919DU47"/>
<evidence type="ECO:0000313" key="2">
    <source>
        <dbReference type="Proteomes" id="UP000641386"/>
    </source>
</evidence>
<reference evidence="1" key="2">
    <citation type="submission" date="2020-09" db="EMBL/GenBank/DDBJ databases">
        <authorList>
            <person name="Sun Q."/>
            <person name="Ohkuma M."/>
        </authorList>
    </citation>
    <scope>NUCLEOTIDE SEQUENCE</scope>
    <source>
        <strain evidence="1">JCM 3302</strain>
    </source>
</reference>
<dbReference type="EMBL" id="BNBC01000018">
    <property type="protein sequence ID" value="GHE81017.1"/>
    <property type="molecule type" value="Genomic_DNA"/>
</dbReference>
<dbReference type="Proteomes" id="UP000641386">
    <property type="component" value="Unassembled WGS sequence"/>
</dbReference>
<reference evidence="1" key="1">
    <citation type="journal article" date="2014" name="Int. J. Syst. Evol. Microbiol.">
        <title>Complete genome sequence of Corynebacterium casei LMG S-19264T (=DSM 44701T), isolated from a smear-ripened cheese.</title>
        <authorList>
            <consortium name="US DOE Joint Genome Institute (JGI-PGF)"/>
            <person name="Walter F."/>
            <person name="Albersmeier A."/>
            <person name="Kalinowski J."/>
            <person name="Ruckert C."/>
        </authorList>
    </citation>
    <scope>NUCLEOTIDE SEQUENCE</scope>
    <source>
        <strain evidence="1">JCM 3302</strain>
    </source>
</reference>
<protein>
    <submittedName>
        <fullName evidence="1">Uncharacterized protein</fullName>
    </submittedName>
</protein>
<comment type="caution">
    <text evidence="1">The sequence shown here is derived from an EMBL/GenBank/DDBJ whole genome shotgun (WGS) entry which is preliminary data.</text>
</comment>
<gene>
    <name evidence="1" type="ORF">GCM10014715_40580</name>
</gene>